<dbReference type="CDD" id="cd01647">
    <property type="entry name" value="RT_LTR"/>
    <property type="match status" value="1"/>
</dbReference>
<protein>
    <recommendedName>
        <fullName evidence="1">Reverse transcriptase domain-containing protein</fullName>
    </recommendedName>
</protein>
<evidence type="ECO:0000313" key="3">
    <source>
        <dbReference type="Proteomes" id="UP001321473"/>
    </source>
</evidence>
<dbReference type="InterPro" id="IPR043128">
    <property type="entry name" value="Rev_trsase/Diguanyl_cyclase"/>
</dbReference>
<keyword evidence="3" id="KW-1185">Reference proteome</keyword>
<dbReference type="InterPro" id="IPR000477">
    <property type="entry name" value="RT_dom"/>
</dbReference>
<dbReference type="PANTHER" id="PTHR37984">
    <property type="entry name" value="PROTEIN CBG26694"/>
    <property type="match status" value="1"/>
</dbReference>
<dbReference type="PROSITE" id="PS50878">
    <property type="entry name" value="RT_POL"/>
    <property type="match status" value="1"/>
</dbReference>
<proteinExistence type="predicted"/>
<dbReference type="Gene3D" id="3.10.10.10">
    <property type="entry name" value="HIV Type 1 Reverse Transcriptase, subunit A, domain 1"/>
    <property type="match status" value="1"/>
</dbReference>
<dbReference type="GO" id="GO:0071897">
    <property type="term" value="P:DNA biosynthetic process"/>
    <property type="evidence" value="ECO:0007669"/>
    <property type="project" value="UniProtKB-ARBA"/>
</dbReference>
<dbReference type="Gene3D" id="3.30.70.270">
    <property type="match status" value="1"/>
</dbReference>
<organism evidence="2 3">
    <name type="scientific">Amblyomma americanum</name>
    <name type="common">Lone star tick</name>
    <dbReference type="NCBI Taxonomy" id="6943"/>
    <lineage>
        <taxon>Eukaryota</taxon>
        <taxon>Metazoa</taxon>
        <taxon>Ecdysozoa</taxon>
        <taxon>Arthropoda</taxon>
        <taxon>Chelicerata</taxon>
        <taxon>Arachnida</taxon>
        <taxon>Acari</taxon>
        <taxon>Parasitiformes</taxon>
        <taxon>Ixodida</taxon>
        <taxon>Ixodoidea</taxon>
        <taxon>Ixodidae</taxon>
        <taxon>Amblyomminae</taxon>
        <taxon>Amblyomma</taxon>
    </lineage>
</organism>
<sequence>MCPTVDDIIVVFNGSIVFSNLDIKNGYHQLELDTPSRQLTTFSTHVGFFHYKRLNYGISSAAEIFYNTIRQVLNGIPNILNVSDDIFVFGQTKQQPGASLEAVLHRLQEAGLTLNEKKCHFHQGELKFFGLIFSAGDVRPDSKKVEAFLQIKTPE</sequence>
<dbReference type="AlphaFoldDB" id="A0AAQ4EFH8"/>
<dbReference type="SUPFAM" id="SSF56672">
    <property type="entry name" value="DNA/RNA polymerases"/>
    <property type="match status" value="1"/>
</dbReference>
<dbReference type="InterPro" id="IPR043502">
    <property type="entry name" value="DNA/RNA_pol_sf"/>
</dbReference>
<dbReference type="InterPro" id="IPR050951">
    <property type="entry name" value="Retrovirus_Pol_polyprotein"/>
</dbReference>
<reference evidence="2 3" key="1">
    <citation type="journal article" date="2023" name="Arcadia Sci">
        <title>De novo assembly of a long-read Amblyomma americanum tick genome.</title>
        <authorList>
            <person name="Chou S."/>
            <person name="Poskanzer K.E."/>
            <person name="Rollins M."/>
            <person name="Thuy-Boun P.S."/>
        </authorList>
    </citation>
    <scope>NUCLEOTIDE SEQUENCE [LARGE SCALE GENOMIC DNA]</scope>
    <source>
        <strain evidence="2">F_SG_1</strain>
        <tissue evidence="2">Salivary glands</tissue>
    </source>
</reference>
<accession>A0AAQ4EFH8</accession>
<dbReference type="EMBL" id="JARKHS020016977">
    <property type="protein sequence ID" value="KAK8773388.1"/>
    <property type="molecule type" value="Genomic_DNA"/>
</dbReference>
<dbReference type="Pfam" id="PF00078">
    <property type="entry name" value="RVT_1"/>
    <property type="match status" value="1"/>
</dbReference>
<evidence type="ECO:0000313" key="2">
    <source>
        <dbReference type="EMBL" id="KAK8773388.1"/>
    </source>
</evidence>
<name>A0AAQ4EFH8_AMBAM</name>
<gene>
    <name evidence="2" type="ORF">V5799_012079</name>
</gene>
<feature type="domain" description="Reverse transcriptase" evidence="1">
    <location>
        <begin position="1"/>
        <end position="133"/>
    </location>
</feature>
<dbReference type="Proteomes" id="UP001321473">
    <property type="component" value="Unassembled WGS sequence"/>
</dbReference>
<dbReference type="PANTHER" id="PTHR37984:SF11">
    <property type="entry name" value="INTEGRASE CATALYTIC DOMAIN-CONTAINING PROTEIN"/>
    <property type="match status" value="1"/>
</dbReference>
<evidence type="ECO:0000259" key="1">
    <source>
        <dbReference type="PROSITE" id="PS50878"/>
    </source>
</evidence>
<comment type="caution">
    <text evidence="2">The sequence shown here is derived from an EMBL/GenBank/DDBJ whole genome shotgun (WGS) entry which is preliminary data.</text>
</comment>